<name>A0ABT3FKU4_9BACT</name>
<feature type="chain" id="PRO_5047215541" evidence="1">
    <location>
        <begin position="26"/>
        <end position="296"/>
    </location>
</feature>
<evidence type="ECO:0000313" key="3">
    <source>
        <dbReference type="Proteomes" id="UP001207930"/>
    </source>
</evidence>
<comment type="caution">
    <text evidence="2">The sequence shown here is derived from an EMBL/GenBank/DDBJ whole genome shotgun (WGS) entry which is preliminary data.</text>
</comment>
<reference evidence="2 3" key="1">
    <citation type="submission" date="2022-10" db="EMBL/GenBank/DDBJ databases">
        <title>Luteolibacter flavescens strain MCCC 1K03193, whole genome shotgun sequencing project.</title>
        <authorList>
            <person name="Zhao G."/>
            <person name="Shen L."/>
        </authorList>
    </citation>
    <scope>NUCLEOTIDE SEQUENCE [LARGE SCALE GENOMIC DNA]</scope>
    <source>
        <strain evidence="2 3">MCCC 1K03193</strain>
    </source>
</reference>
<gene>
    <name evidence="2" type="ORF">OKA04_05555</name>
</gene>
<accession>A0ABT3FKU4</accession>
<dbReference type="InterPro" id="IPR013424">
    <property type="entry name" value="Ice-binding_C"/>
</dbReference>
<evidence type="ECO:0000256" key="1">
    <source>
        <dbReference type="SAM" id="SignalP"/>
    </source>
</evidence>
<protein>
    <submittedName>
        <fullName evidence="2">PEP-CTERM sorting domain-containing protein</fullName>
    </submittedName>
</protein>
<dbReference type="SUPFAM" id="SSF69349">
    <property type="entry name" value="Phage fibre proteins"/>
    <property type="match status" value="1"/>
</dbReference>
<dbReference type="NCBIfam" id="TIGR02595">
    <property type="entry name" value="PEP_CTERM"/>
    <property type="match status" value="1"/>
</dbReference>
<feature type="signal peptide" evidence="1">
    <location>
        <begin position="1"/>
        <end position="25"/>
    </location>
</feature>
<dbReference type="RefSeq" id="WP_264500146.1">
    <property type="nucleotide sequence ID" value="NZ_JAPDDS010000002.1"/>
</dbReference>
<proteinExistence type="predicted"/>
<dbReference type="EMBL" id="JAPDDS010000002">
    <property type="protein sequence ID" value="MCW1884187.1"/>
    <property type="molecule type" value="Genomic_DNA"/>
</dbReference>
<sequence>MKSSASPALRAVLVSLTLLPAATQAATVVWSGADGQYLTPENWVGGVLPNTAAGDTALITSGDVIYTAGSDLTVSNGGQLVIAGGSWTQVGANSWLQLAGGSLIVAGGTFNQGTSGNIARHSGTTITVTSGVANFTGDLTTDPAAGNFNFTGGTINLGGEFKPIETFTMTGGELNAALVSFSDGDGTLFFEGGRISVNGAGPYGGFYGGGGAKALDFSSGSSGQLYFRNYSIADLTSDGFMTNGTIQYEGAIAPTAFNVVETGGGVLVTVIPEPSTAMSLLGGLGTLLMVRRRRSA</sequence>
<keyword evidence="1" id="KW-0732">Signal</keyword>
<dbReference type="Proteomes" id="UP001207930">
    <property type="component" value="Unassembled WGS sequence"/>
</dbReference>
<evidence type="ECO:0000313" key="2">
    <source>
        <dbReference type="EMBL" id="MCW1884187.1"/>
    </source>
</evidence>
<organism evidence="2 3">
    <name type="scientific">Luteolibacter flavescens</name>
    <dbReference type="NCBI Taxonomy" id="1859460"/>
    <lineage>
        <taxon>Bacteria</taxon>
        <taxon>Pseudomonadati</taxon>
        <taxon>Verrucomicrobiota</taxon>
        <taxon>Verrucomicrobiia</taxon>
        <taxon>Verrucomicrobiales</taxon>
        <taxon>Verrucomicrobiaceae</taxon>
        <taxon>Luteolibacter</taxon>
    </lineage>
</organism>
<keyword evidence="3" id="KW-1185">Reference proteome</keyword>